<dbReference type="STRING" id="741276.A0A2S5BAF7"/>
<dbReference type="Proteomes" id="UP000237144">
    <property type="component" value="Unassembled WGS sequence"/>
</dbReference>
<sequence>MSSKPAQKRSRPSDQPGKQVRLSLSRCGHAVDSSRLVDSQAKRWKGAADATAEVDPQAQEQALKAYMHHALKLLHKAVKKSKTFEVQKLTRKVKQTKEPKDGKVDEKAVDDLDAQLSALKKLDLNSIPPHVLKTRIAKFGPLRSHLSLPSLLSAIPVPSSSKWVEYAPSSAESKARNRILANKAVGEAWDEISRAVRKRLGEEVEPAKGAKGKGKEEEKKKGITMDPGRQAAIEAAFLNGGSDEGEAQEDGGADGEEADEETSEDEGPAEGFSSGPEDEGDSDADEDEAIQRELAALGGSGSEGDWSGSEEDEDDEVEAVPPTTKRRKLSLSPPPPPASKKAKTAAPSKPITSSSFLPSLAAGYISYSDSDGEEARWIKDGERKEQQGEKRKNRRGQRARQAIWEKKFGSAAAHVVKANGGKPVPLAKVKQQKTQRAERQRANPSTKSTGPLSTSGSFAPSYDNDGPATAAAAPPRRDRHSFHEPQADPGWKKREEVKKQAEEAEKVHPSWEAKRKAAEALKQSAALKPQGKKITFD</sequence>
<evidence type="ECO:0000256" key="1">
    <source>
        <dbReference type="ARBA" id="ARBA00023054"/>
    </source>
</evidence>
<feature type="compositionally biased region" description="Basic and acidic residues" evidence="2">
    <location>
        <begin position="373"/>
        <end position="390"/>
    </location>
</feature>
<keyword evidence="5" id="KW-1185">Reference proteome</keyword>
<feature type="compositionally biased region" description="Acidic residues" evidence="2">
    <location>
        <begin position="308"/>
        <end position="318"/>
    </location>
</feature>
<organism evidence="4 5">
    <name type="scientific">Rhodotorula taiwanensis</name>
    <dbReference type="NCBI Taxonomy" id="741276"/>
    <lineage>
        <taxon>Eukaryota</taxon>
        <taxon>Fungi</taxon>
        <taxon>Dikarya</taxon>
        <taxon>Basidiomycota</taxon>
        <taxon>Pucciniomycotina</taxon>
        <taxon>Microbotryomycetes</taxon>
        <taxon>Sporidiobolales</taxon>
        <taxon>Sporidiobolaceae</taxon>
        <taxon>Rhodotorula</taxon>
    </lineage>
</organism>
<dbReference type="InterPro" id="IPR037393">
    <property type="entry name" value="Bud22/SRFB1"/>
</dbReference>
<feature type="compositionally biased region" description="Basic and acidic residues" evidence="2">
    <location>
        <begin position="481"/>
        <end position="519"/>
    </location>
</feature>
<evidence type="ECO:0000313" key="5">
    <source>
        <dbReference type="Proteomes" id="UP000237144"/>
    </source>
</evidence>
<keyword evidence="1" id="KW-0175">Coiled coil</keyword>
<dbReference type="Pfam" id="PF09073">
    <property type="entry name" value="BUD22"/>
    <property type="match status" value="1"/>
</dbReference>
<gene>
    <name evidence="4" type="ORF">BMF94_3287</name>
</gene>
<protein>
    <recommendedName>
        <fullName evidence="3">Bud22 domain-containing protein</fullName>
    </recommendedName>
</protein>
<feature type="compositionally biased region" description="Polar residues" evidence="2">
    <location>
        <begin position="442"/>
        <end position="458"/>
    </location>
</feature>
<comment type="caution">
    <text evidence="4">The sequence shown here is derived from an EMBL/GenBank/DDBJ whole genome shotgun (WGS) entry which is preliminary data.</text>
</comment>
<dbReference type="PANTHER" id="PTHR23325:SF1">
    <property type="entry name" value="SERUM RESPONSE FACTOR-BINDING PROTEIN 1"/>
    <property type="match status" value="1"/>
</dbReference>
<feature type="region of interest" description="Disordered" evidence="2">
    <location>
        <begin position="416"/>
        <end position="537"/>
    </location>
</feature>
<dbReference type="EMBL" id="PJQD01000035">
    <property type="protein sequence ID" value="POY73749.1"/>
    <property type="molecule type" value="Genomic_DNA"/>
</dbReference>
<dbReference type="InterPro" id="IPR015158">
    <property type="entry name" value="Bud22_dom"/>
</dbReference>
<dbReference type="GO" id="GO:0030686">
    <property type="term" value="C:90S preribosome"/>
    <property type="evidence" value="ECO:0007669"/>
    <property type="project" value="TreeGrafter"/>
</dbReference>
<feature type="compositionally biased region" description="Acidic residues" evidence="2">
    <location>
        <begin position="243"/>
        <end position="268"/>
    </location>
</feature>
<feature type="region of interest" description="Disordered" evidence="2">
    <location>
        <begin position="203"/>
        <end position="404"/>
    </location>
</feature>
<dbReference type="GO" id="GO:0030490">
    <property type="term" value="P:maturation of SSU-rRNA"/>
    <property type="evidence" value="ECO:0007669"/>
    <property type="project" value="TreeGrafter"/>
</dbReference>
<dbReference type="OrthoDB" id="3364872at2759"/>
<feature type="compositionally biased region" description="Basic residues" evidence="2">
    <location>
        <begin position="1"/>
        <end position="10"/>
    </location>
</feature>
<feature type="region of interest" description="Disordered" evidence="2">
    <location>
        <begin position="1"/>
        <end position="26"/>
    </location>
</feature>
<evidence type="ECO:0000256" key="2">
    <source>
        <dbReference type="SAM" id="MobiDB-lite"/>
    </source>
</evidence>
<evidence type="ECO:0000259" key="3">
    <source>
        <dbReference type="Pfam" id="PF09073"/>
    </source>
</evidence>
<reference evidence="4 5" key="1">
    <citation type="journal article" date="2018" name="Front. Microbiol.">
        <title>Prospects for Fungal Bioremediation of Acidic Radioactive Waste Sites: Characterization and Genome Sequence of Rhodotorula taiwanensis MD1149.</title>
        <authorList>
            <person name="Tkavc R."/>
            <person name="Matrosova V.Y."/>
            <person name="Grichenko O.E."/>
            <person name="Gostincar C."/>
            <person name="Volpe R.P."/>
            <person name="Klimenkova P."/>
            <person name="Gaidamakova E.K."/>
            <person name="Zhou C.E."/>
            <person name="Stewart B.J."/>
            <person name="Lyman M.G."/>
            <person name="Malfatti S.A."/>
            <person name="Rubinfeld B."/>
            <person name="Courtot M."/>
            <person name="Singh J."/>
            <person name="Dalgard C.L."/>
            <person name="Hamilton T."/>
            <person name="Frey K.G."/>
            <person name="Gunde-Cimerman N."/>
            <person name="Dugan L."/>
            <person name="Daly M.J."/>
        </authorList>
    </citation>
    <scope>NUCLEOTIDE SEQUENCE [LARGE SCALE GENOMIC DNA]</scope>
    <source>
        <strain evidence="4 5">MD1149</strain>
    </source>
</reference>
<dbReference type="GO" id="GO:0005634">
    <property type="term" value="C:nucleus"/>
    <property type="evidence" value="ECO:0007669"/>
    <property type="project" value="TreeGrafter"/>
</dbReference>
<feature type="compositionally biased region" description="Basic and acidic residues" evidence="2">
    <location>
        <begin position="203"/>
        <end position="223"/>
    </location>
</feature>
<dbReference type="PANTHER" id="PTHR23325">
    <property type="entry name" value="SERUM RESPONSE FACTOR-BINDING"/>
    <property type="match status" value="1"/>
</dbReference>
<dbReference type="AlphaFoldDB" id="A0A2S5BAF7"/>
<name>A0A2S5BAF7_9BASI</name>
<accession>A0A2S5BAF7</accession>
<feature type="compositionally biased region" description="Acidic residues" evidence="2">
    <location>
        <begin position="276"/>
        <end position="288"/>
    </location>
</feature>
<feature type="domain" description="Bud22" evidence="3">
    <location>
        <begin position="67"/>
        <end position="537"/>
    </location>
</feature>
<proteinExistence type="predicted"/>
<evidence type="ECO:0000313" key="4">
    <source>
        <dbReference type="EMBL" id="POY73749.1"/>
    </source>
</evidence>